<keyword evidence="2" id="KW-0472">Membrane</keyword>
<evidence type="ECO:0000313" key="3">
    <source>
        <dbReference type="EMBL" id="QOY53346.1"/>
    </source>
</evidence>
<sequence length="50" mass="5671">MNPVVNGIMVALFVLFLVFVFSGYHKNKSAQREADREAQEKKVSEDISVK</sequence>
<dbReference type="RefSeq" id="WP_194372344.1">
    <property type="nucleotide sequence ID" value="NZ_CP054492.1"/>
</dbReference>
<proteinExistence type="predicted"/>
<protein>
    <submittedName>
        <fullName evidence="3">Uncharacterized protein</fullName>
    </submittedName>
</protein>
<accession>A0A7S7LXU9</accession>
<organism evidence="3 4">
    <name type="scientific">Candidatus Sulfurimonas baltica</name>
    <dbReference type="NCBI Taxonomy" id="2740404"/>
    <lineage>
        <taxon>Bacteria</taxon>
        <taxon>Pseudomonadati</taxon>
        <taxon>Campylobacterota</taxon>
        <taxon>Epsilonproteobacteria</taxon>
        <taxon>Campylobacterales</taxon>
        <taxon>Sulfurimonadaceae</taxon>
        <taxon>Sulfurimonas</taxon>
    </lineage>
</organism>
<feature type="compositionally biased region" description="Basic and acidic residues" evidence="1">
    <location>
        <begin position="30"/>
        <end position="50"/>
    </location>
</feature>
<dbReference type="KEGG" id="sbal:HUE88_06650"/>
<feature type="transmembrane region" description="Helical" evidence="2">
    <location>
        <begin position="6"/>
        <end position="24"/>
    </location>
</feature>
<dbReference type="AlphaFoldDB" id="A0A7S7LXU9"/>
<keyword evidence="2" id="KW-0812">Transmembrane</keyword>
<keyword evidence="4" id="KW-1185">Reference proteome</keyword>
<reference evidence="3 4" key="1">
    <citation type="submission" date="2020-05" db="EMBL/GenBank/DDBJ databases">
        <title>Sulfurimonas marisnigri, sp. nov., and Sulfurimonas baltica, sp. nov., manganese oxide reducing chemolithoautotrophs of the class Epsilonproteobacteria isolated from the pelagic redoxclines of the Black and Baltic Seas and emended description of the genus Sulfurimonas.</title>
        <authorList>
            <person name="Henkel J.V."/>
            <person name="Laudan C."/>
            <person name="Werner J."/>
            <person name="Neu T."/>
            <person name="Plewe S."/>
            <person name="Sproer C."/>
            <person name="Bunk B."/>
            <person name="Schulz-Vogt H.N."/>
        </authorList>
    </citation>
    <scope>NUCLEOTIDE SEQUENCE [LARGE SCALE GENOMIC DNA]</scope>
    <source>
        <strain evidence="3 4">GD2</strain>
    </source>
</reference>
<evidence type="ECO:0000256" key="2">
    <source>
        <dbReference type="SAM" id="Phobius"/>
    </source>
</evidence>
<gene>
    <name evidence="3" type="ORF">HUE88_06650</name>
</gene>
<dbReference type="Proteomes" id="UP000593994">
    <property type="component" value="Chromosome"/>
</dbReference>
<evidence type="ECO:0000313" key="4">
    <source>
        <dbReference type="Proteomes" id="UP000593994"/>
    </source>
</evidence>
<name>A0A7S7LXU9_9BACT</name>
<evidence type="ECO:0000256" key="1">
    <source>
        <dbReference type="SAM" id="MobiDB-lite"/>
    </source>
</evidence>
<feature type="region of interest" description="Disordered" evidence="1">
    <location>
        <begin position="28"/>
        <end position="50"/>
    </location>
</feature>
<keyword evidence="2" id="KW-1133">Transmembrane helix</keyword>
<dbReference type="EMBL" id="CP054492">
    <property type="protein sequence ID" value="QOY53346.1"/>
    <property type="molecule type" value="Genomic_DNA"/>
</dbReference>